<feature type="transmembrane region" description="Helical" evidence="1">
    <location>
        <begin position="61"/>
        <end position="83"/>
    </location>
</feature>
<organism evidence="3 4">
    <name type="scientific">Pyrocoelia pectoralis</name>
    <dbReference type="NCBI Taxonomy" id="417401"/>
    <lineage>
        <taxon>Eukaryota</taxon>
        <taxon>Metazoa</taxon>
        <taxon>Ecdysozoa</taxon>
        <taxon>Arthropoda</taxon>
        <taxon>Hexapoda</taxon>
        <taxon>Insecta</taxon>
        <taxon>Pterygota</taxon>
        <taxon>Neoptera</taxon>
        <taxon>Endopterygota</taxon>
        <taxon>Coleoptera</taxon>
        <taxon>Polyphaga</taxon>
        <taxon>Elateriformia</taxon>
        <taxon>Elateroidea</taxon>
        <taxon>Lampyridae</taxon>
        <taxon>Lampyrinae</taxon>
        <taxon>Pyrocoelia</taxon>
    </lineage>
</organism>
<dbReference type="EMBL" id="JAVRBK010000002">
    <property type="protein sequence ID" value="KAK5647552.1"/>
    <property type="molecule type" value="Genomic_DNA"/>
</dbReference>
<dbReference type="AlphaFoldDB" id="A0AAN7ZLD3"/>
<dbReference type="InterPro" id="IPR025314">
    <property type="entry name" value="DUF4219"/>
</dbReference>
<evidence type="ECO:0000313" key="4">
    <source>
        <dbReference type="Proteomes" id="UP001329430"/>
    </source>
</evidence>
<accession>A0AAN7ZLD3</accession>
<evidence type="ECO:0000256" key="1">
    <source>
        <dbReference type="SAM" id="Phobius"/>
    </source>
</evidence>
<reference evidence="3 4" key="1">
    <citation type="journal article" date="2024" name="Insects">
        <title>An Improved Chromosome-Level Genome Assembly of the Firefly Pyrocoelia pectoralis.</title>
        <authorList>
            <person name="Fu X."/>
            <person name="Meyer-Rochow V.B."/>
            <person name="Ballantyne L."/>
            <person name="Zhu X."/>
        </authorList>
    </citation>
    <scope>NUCLEOTIDE SEQUENCE [LARGE SCALE GENOMIC DNA]</scope>
    <source>
        <strain evidence="3">XCY_ONT2</strain>
    </source>
</reference>
<keyword evidence="4" id="KW-1185">Reference proteome</keyword>
<gene>
    <name evidence="3" type="ORF">RI129_002444</name>
</gene>
<sequence>MSSAQKQIERLRGLDNYDNWMFAVQAYMDDQELWEYVEGLATDKYVEKTDNKFIAMEILSVAYLIICAYHVSICTNLVMVIPIY</sequence>
<evidence type="ECO:0000313" key="3">
    <source>
        <dbReference type="EMBL" id="KAK5647552.1"/>
    </source>
</evidence>
<dbReference type="Pfam" id="PF13961">
    <property type="entry name" value="DUF4219"/>
    <property type="match status" value="1"/>
</dbReference>
<comment type="caution">
    <text evidence="3">The sequence shown here is derived from an EMBL/GenBank/DDBJ whole genome shotgun (WGS) entry which is preliminary data.</text>
</comment>
<keyword evidence="1" id="KW-1133">Transmembrane helix</keyword>
<feature type="domain" description="DUF4219" evidence="2">
    <location>
        <begin position="15"/>
        <end position="38"/>
    </location>
</feature>
<keyword evidence="1" id="KW-0472">Membrane</keyword>
<name>A0AAN7ZLD3_9COLE</name>
<keyword evidence="1" id="KW-0812">Transmembrane</keyword>
<proteinExistence type="predicted"/>
<dbReference type="Proteomes" id="UP001329430">
    <property type="component" value="Chromosome 2"/>
</dbReference>
<protein>
    <recommendedName>
        <fullName evidence="2">DUF4219 domain-containing protein</fullName>
    </recommendedName>
</protein>
<evidence type="ECO:0000259" key="2">
    <source>
        <dbReference type="Pfam" id="PF13961"/>
    </source>
</evidence>